<dbReference type="AlphaFoldDB" id="A0A892ZJU8"/>
<evidence type="ECO:0000256" key="1">
    <source>
        <dbReference type="SAM" id="SignalP"/>
    </source>
</evidence>
<reference evidence="2" key="1">
    <citation type="submission" date="2021-02" db="EMBL/GenBank/DDBJ databases">
        <title>Neisseriaceae sp. 26B isolated from the cloaca of a Common Toad-headed Turtle (Mesoclemmys nasuta).</title>
        <authorList>
            <person name="Spergser J."/>
            <person name="Busse H.-J."/>
        </authorList>
    </citation>
    <scope>NUCLEOTIDE SEQUENCE</scope>
    <source>
        <strain evidence="2">26B</strain>
    </source>
</reference>
<name>A0A892ZJU8_9NEIS</name>
<sequence length="197" mass="20969">MQSYWQLAAGLGVALALSACASNTDAVLTTYDAQSQARIRLFGQNQKPTIMDVCQPSGKTQRINVGGSMGDAFSSFTRTASNHSLGIAPSETTRQLARQDGILSKALYREFAIPAGKPVNLRAAYVGLTTTYSTPAHIVTMREGSCRSASASFVPQAGHDYEVVSLQHGRQCGISVFDLTDAGQPVAVALEPLQKCR</sequence>
<dbReference type="KEGG" id="ptes:JQU52_05890"/>
<dbReference type="RefSeq" id="WP_230340199.1">
    <property type="nucleotide sequence ID" value="NZ_CP069798.1"/>
</dbReference>
<feature type="chain" id="PRO_5034664240" description="Lipoprotein transmembrane" evidence="1">
    <location>
        <begin position="22"/>
        <end position="197"/>
    </location>
</feature>
<gene>
    <name evidence="2" type="ORF">JQU52_05890</name>
</gene>
<dbReference type="Proteomes" id="UP000653156">
    <property type="component" value="Chromosome"/>
</dbReference>
<feature type="signal peptide" evidence="1">
    <location>
        <begin position="1"/>
        <end position="21"/>
    </location>
</feature>
<evidence type="ECO:0008006" key="4">
    <source>
        <dbReference type="Google" id="ProtNLM"/>
    </source>
</evidence>
<dbReference type="EMBL" id="CP069798">
    <property type="protein sequence ID" value="QRQ82903.1"/>
    <property type="molecule type" value="Genomic_DNA"/>
</dbReference>
<organism evidence="2 3">
    <name type="scientific">Paralysiella testudinis</name>
    <dbReference type="NCBI Taxonomy" id="2809020"/>
    <lineage>
        <taxon>Bacteria</taxon>
        <taxon>Pseudomonadati</taxon>
        <taxon>Pseudomonadota</taxon>
        <taxon>Betaproteobacteria</taxon>
        <taxon>Neisseriales</taxon>
        <taxon>Neisseriaceae</taxon>
        <taxon>Paralysiella</taxon>
    </lineage>
</organism>
<accession>A0A892ZJU8</accession>
<keyword evidence="3" id="KW-1185">Reference proteome</keyword>
<evidence type="ECO:0000313" key="2">
    <source>
        <dbReference type="EMBL" id="QRQ82903.1"/>
    </source>
</evidence>
<proteinExistence type="predicted"/>
<keyword evidence="1" id="KW-0732">Signal</keyword>
<evidence type="ECO:0000313" key="3">
    <source>
        <dbReference type="Proteomes" id="UP000653156"/>
    </source>
</evidence>
<protein>
    <recommendedName>
        <fullName evidence="4">Lipoprotein transmembrane</fullName>
    </recommendedName>
</protein>